<evidence type="ECO:0000256" key="13">
    <source>
        <dbReference type="ARBA" id="ARBA00074961"/>
    </source>
</evidence>
<dbReference type="NCBIfam" id="NF006047">
    <property type="entry name" value="PRK08193.1"/>
    <property type="match status" value="1"/>
</dbReference>
<evidence type="ECO:0000256" key="2">
    <source>
        <dbReference type="ARBA" id="ARBA00001947"/>
    </source>
</evidence>
<comment type="similarity">
    <text evidence="3">Belongs to the aldolase class II family. AraD/FucA subfamily.</text>
</comment>
<keyword evidence="9" id="KW-0119">Carbohydrate metabolism</keyword>
<dbReference type="Pfam" id="PF00596">
    <property type="entry name" value="Aldolase_II"/>
    <property type="match status" value="1"/>
</dbReference>
<comment type="pathway">
    <text evidence="12">Carbohydrate degradation; L-arabinose degradation via L-ribulose; D-xylulose 5-phosphate from L-arabinose (bacterial route): step 3/3.</text>
</comment>
<evidence type="ECO:0000256" key="4">
    <source>
        <dbReference type="ARBA" id="ARBA00013186"/>
    </source>
</evidence>
<gene>
    <name evidence="15" type="ORF">HMPREF9498_00887</name>
</gene>
<dbReference type="GO" id="GO:0019568">
    <property type="term" value="P:arabinose catabolic process"/>
    <property type="evidence" value="ECO:0007669"/>
    <property type="project" value="UniProtKB-KW"/>
</dbReference>
<evidence type="ECO:0000256" key="12">
    <source>
        <dbReference type="ARBA" id="ARBA00060520"/>
    </source>
</evidence>
<dbReference type="InterPro" id="IPR036409">
    <property type="entry name" value="Aldolase_II/adducin_N_sf"/>
</dbReference>
<evidence type="ECO:0000256" key="9">
    <source>
        <dbReference type="ARBA" id="ARBA00023277"/>
    </source>
</evidence>
<keyword evidence="5" id="KW-0479">Metal-binding</keyword>
<organism evidence="15 16">
    <name type="scientific">Enterococcus faecalis TX4248</name>
    <dbReference type="NCBI Taxonomy" id="749495"/>
    <lineage>
        <taxon>Bacteria</taxon>
        <taxon>Bacillati</taxon>
        <taxon>Bacillota</taxon>
        <taxon>Bacilli</taxon>
        <taxon>Lactobacillales</taxon>
        <taxon>Enterococcaceae</taxon>
        <taxon>Enterococcus</taxon>
    </lineage>
</organism>
<dbReference type="PANTHER" id="PTHR22789:SF8">
    <property type="entry name" value="L-RIBULOSE-5-PHOSPHATE 4-EPIMERASE SGBE"/>
    <property type="match status" value="1"/>
</dbReference>
<dbReference type="GO" id="GO:0008742">
    <property type="term" value="F:L-ribulose-phosphate 4-epimerase activity"/>
    <property type="evidence" value="ECO:0007669"/>
    <property type="project" value="UniProtKB-EC"/>
</dbReference>
<proteinExistence type="inferred from homology"/>
<evidence type="ECO:0000313" key="15">
    <source>
        <dbReference type="EMBL" id="EFM83430.1"/>
    </source>
</evidence>
<accession>A0A125W7W8</accession>
<dbReference type="InterPro" id="IPR050197">
    <property type="entry name" value="Aldolase_class_II_sugar_metab"/>
</dbReference>
<evidence type="ECO:0000256" key="3">
    <source>
        <dbReference type="ARBA" id="ARBA00010037"/>
    </source>
</evidence>
<dbReference type="HOGENOM" id="CLU_006033_5_0_9"/>
<keyword evidence="6" id="KW-0862">Zinc</keyword>
<comment type="function">
    <text evidence="11">Involved in the degradation of L-arabinose. Catalyzes the interconversion of L-ribulose 5-phosphate (LRu5P) and D-xylulose 5-phosphate (D-Xu5P) via a retroaldol/aldol mechanism (carbon-carbon bond cleavage analogous to a class II aldolase reaction).</text>
</comment>
<evidence type="ECO:0000256" key="1">
    <source>
        <dbReference type="ARBA" id="ARBA00001726"/>
    </source>
</evidence>
<comment type="caution">
    <text evidence="15">The sequence shown here is derived from an EMBL/GenBank/DDBJ whole genome shotgun (WGS) entry which is preliminary data.</text>
</comment>
<dbReference type="Gene3D" id="3.40.225.10">
    <property type="entry name" value="Class II aldolase/adducin N-terminal domain"/>
    <property type="match status" value="1"/>
</dbReference>
<dbReference type="SMART" id="SM01007">
    <property type="entry name" value="Aldolase_II"/>
    <property type="match status" value="1"/>
</dbReference>
<protein>
    <recommendedName>
        <fullName evidence="13">L-ribulose-5-phosphate 4-epimerase</fullName>
        <ecNumber evidence="4">5.1.3.4</ecNumber>
    </recommendedName>
    <alternativeName>
        <fullName evidence="10">Phosphoribulose isomerase</fullName>
    </alternativeName>
</protein>
<evidence type="ECO:0000259" key="14">
    <source>
        <dbReference type="SMART" id="SM01007"/>
    </source>
</evidence>
<evidence type="ECO:0000256" key="11">
    <source>
        <dbReference type="ARBA" id="ARBA00053542"/>
    </source>
</evidence>
<comment type="cofactor">
    <cofactor evidence="2">
        <name>Zn(2+)</name>
        <dbReference type="ChEBI" id="CHEBI:29105"/>
    </cofactor>
</comment>
<comment type="catalytic activity">
    <reaction evidence="1">
        <text>L-ribulose 5-phosphate = D-xylulose 5-phosphate</text>
        <dbReference type="Rhea" id="RHEA:22368"/>
        <dbReference type="ChEBI" id="CHEBI:57737"/>
        <dbReference type="ChEBI" id="CHEBI:58226"/>
        <dbReference type="EC" id="5.1.3.4"/>
    </reaction>
</comment>
<keyword evidence="7" id="KW-0054">Arabinose catabolism</keyword>
<dbReference type="AlphaFoldDB" id="A0A125W7W8"/>
<evidence type="ECO:0000313" key="16">
    <source>
        <dbReference type="Proteomes" id="UP000004846"/>
    </source>
</evidence>
<dbReference type="PANTHER" id="PTHR22789">
    <property type="entry name" value="FUCULOSE PHOSPHATE ALDOLASE"/>
    <property type="match status" value="1"/>
</dbReference>
<evidence type="ECO:0000256" key="8">
    <source>
        <dbReference type="ARBA" id="ARBA00023235"/>
    </source>
</evidence>
<dbReference type="EMBL" id="AEBR01000025">
    <property type="protein sequence ID" value="EFM83430.1"/>
    <property type="molecule type" value="Genomic_DNA"/>
</dbReference>
<evidence type="ECO:0000256" key="6">
    <source>
        <dbReference type="ARBA" id="ARBA00022833"/>
    </source>
</evidence>
<evidence type="ECO:0000256" key="10">
    <source>
        <dbReference type="ARBA" id="ARBA00032206"/>
    </source>
</evidence>
<dbReference type="GO" id="GO:0005829">
    <property type="term" value="C:cytosol"/>
    <property type="evidence" value="ECO:0007669"/>
    <property type="project" value="TreeGrafter"/>
</dbReference>
<dbReference type="GO" id="GO:0016832">
    <property type="term" value="F:aldehyde-lyase activity"/>
    <property type="evidence" value="ECO:0007669"/>
    <property type="project" value="TreeGrafter"/>
</dbReference>
<dbReference type="RefSeq" id="WP_002358015.1">
    <property type="nucleotide sequence ID" value="NZ_GL454430.1"/>
</dbReference>
<reference evidence="15 16" key="1">
    <citation type="submission" date="2010-07" db="EMBL/GenBank/DDBJ databases">
        <authorList>
            <person name="Sid Ahmed O."/>
        </authorList>
    </citation>
    <scope>NUCLEOTIDE SEQUENCE [LARGE SCALE GENOMIC DNA]</scope>
    <source>
        <strain evidence="15 16">TX4248</strain>
    </source>
</reference>
<name>A0A125W7W8_ENTFL</name>
<evidence type="ECO:0000256" key="7">
    <source>
        <dbReference type="ARBA" id="ARBA00022935"/>
    </source>
</evidence>
<dbReference type="SUPFAM" id="SSF53639">
    <property type="entry name" value="AraD/HMP-PK domain-like"/>
    <property type="match status" value="1"/>
</dbReference>
<dbReference type="InterPro" id="IPR001303">
    <property type="entry name" value="Aldolase_II/adducin_N"/>
</dbReference>
<dbReference type="GO" id="GO:0046872">
    <property type="term" value="F:metal ion binding"/>
    <property type="evidence" value="ECO:0007669"/>
    <property type="project" value="UniProtKB-KW"/>
</dbReference>
<dbReference type="EC" id="5.1.3.4" evidence="4"/>
<feature type="domain" description="Class II aldolase/adducin N-terminal" evidence="14">
    <location>
        <begin position="12"/>
        <end position="203"/>
    </location>
</feature>
<keyword evidence="8" id="KW-0413">Isomerase</keyword>
<dbReference type="Proteomes" id="UP000004846">
    <property type="component" value="Unassembled WGS sequence"/>
</dbReference>
<sequence>MNNKAIIQAMKQRVYEANLALPKLGLVKLTWGNVSEINRSLGIIVIKPSGVKYQEMSKEQMVVTDLNGQLLETNALKPSSDLPTHLYLYQKMPEIGAIAHTHSLNSVTWAQAGRALPPYGTTHADAFYGAVPCTRALSESEIKENYEEETGKVIVETFHEQELDPLAVPGVLVYGHGPFTWGMTPEKAVENSLILDEICSMARLTEIINPAVEPIDHFLLDKHYLRKHGISAYYGQ</sequence>
<dbReference type="FunFam" id="3.40.225.10:FF:000001">
    <property type="entry name" value="L-ribulose-5-phosphate 4-epimerase UlaF"/>
    <property type="match status" value="1"/>
</dbReference>
<evidence type="ECO:0000256" key="5">
    <source>
        <dbReference type="ARBA" id="ARBA00022723"/>
    </source>
</evidence>